<dbReference type="InterPro" id="IPR024516">
    <property type="entry name" value="Mce_C"/>
</dbReference>
<dbReference type="Pfam" id="PF11887">
    <property type="entry name" value="Mce4_CUP1"/>
    <property type="match status" value="1"/>
</dbReference>
<geneLocation type="plasmid" evidence="5">
    <name>prb98</name>
</geneLocation>
<protein>
    <submittedName>
        <fullName evidence="4">Mammalian cell entry protein</fullName>
    </submittedName>
</protein>
<proteinExistence type="predicted"/>
<sequence length="443" mass="46779">MRELRDKFGVRRLIAAAVVAVIALGSVLFVGWRIYTATTTTSVTAYFNNTSGIYIGDDVKIMGVNVGKIDQIEPDGDRIKVDFHYDSSYKVPADAKAVILSQSLISSRAIQLAPAYTGGDALTDGADIPLERTAVPVEWDDFRAQLERLSASLGPTETNKDGALGGMVDSAAEALSGKGDSINQTIKKMSDAMSTLSNGRTDLFGTIQHLQVFVSALAASDQQIVQINGHFASVTDALNGTDHDLSDALNDIDSVTADLQQFVEQNRDGLTKSLDDLAAVTGSLESSKPDIEQILHILPTALANFANIYQPAQGGMTGALAVNHFQNPLQFICGSIQAAAQKGAEESAKLCAQYLAPVLKTLQFNYPPAGINLPTGIQVRPEEIDYSEDSLRPPPGMVDTSVPGVFESAPTKKATDTVTAGDGLAGLLGALRLPENGPSGGGR</sequence>
<evidence type="ECO:0000259" key="2">
    <source>
        <dbReference type="Pfam" id="PF02470"/>
    </source>
</evidence>
<dbReference type="PANTHER" id="PTHR33371">
    <property type="entry name" value="INTERMEMBRANE PHOSPHOLIPID TRANSPORT SYSTEM BINDING PROTEIN MLAD-RELATED"/>
    <property type="match status" value="1"/>
</dbReference>
<feature type="domain" description="Mce/MlaD" evidence="2">
    <location>
        <begin position="40"/>
        <end position="114"/>
    </location>
</feature>
<dbReference type="OrthoDB" id="4516955at2"/>
<dbReference type="PANTHER" id="PTHR33371:SF4">
    <property type="entry name" value="INTERMEMBRANE PHOSPHOLIPID TRANSPORT SYSTEM BINDING PROTEIN MLAD"/>
    <property type="match status" value="1"/>
</dbReference>
<dbReference type="EMBL" id="CP021355">
    <property type="protein sequence ID" value="AWK76712.1"/>
    <property type="molecule type" value="Genomic_DNA"/>
</dbReference>
<keyword evidence="4" id="KW-0614">Plasmid</keyword>
<feature type="domain" description="Mammalian cell entry C-terminal" evidence="3">
    <location>
        <begin position="121"/>
        <end position="300"/>
    </location>
</feature>
<keyword evidence="1" id="KW-0472">Membrane</keyword>
<keyword evidence="1" id="KW-0812">Transmembrane</keyword>
<dbReference type="AlphaFoldDB" id="A0A2S2C799"/>
<evidence type="ECO:0000259" key="3">
    <source>
        <dbReference type="Pfam" id="PF11887"/>
    </source>
</evidence>
<gene>
    <name evidence="4" type="ORF">CBI38_34680</name>
</gene>
<feature type="transmembrane region" description="Helical" evidence="1">
    <location>
        <begin position="12"/>
        <end position="35"/>
    </location>
</feature>
<dbReference type="InterPro" id="IPR003399">
    <property type="entry name" value="Mce/MlaD"/>
</dbReference>
<accession>A0A2S2C799</accession>
<dbReference type="Pfam" id="PF02470">
    <property type="entry name" value="MlaD"/>
    <property type="match status" value="1"/>
</dbReference>
<organism evidence="4 5">
    <name type="scientific">Rhodococcus oxybenzonivorans</name>
    <dbReference type="NCBI Taxonomy" id="1990687"/>
    <lineage>
        <taxon>Bacteria</taxon>
        <taxon>Bacillati</taxon>
        <taxon>Actinomycetota</taxon>
        <taxon>Actinomycetes</taxon>
        <taxon>Mycobacteriales</taxon>
        <taxon>Nocardiaceae</taxon>
        <taxon>Rhodococcus</taxon>
    </lineage>
</organism>
<dbReference type="InterPro" id="IPR005693">
    <property type="entry name" value="Mce"/>
</dbReference>
<evidence type="ECO:0000256" key="1">
    <source>
        <dbReference type="SAM" id="Phobius"/>
    </source>
</evidence>
<dbReference type="GO" id="GO:0005576">
    <property type="term" value="C:extracellular region"/>
    <property type="evidence" value="ECO:0007669"/>
    <property type="project" value="TreeGrafter"/>
</dbReference>
<dbReference type="KEGG" id="roz:CBI38_34680"/>
<name>A0A2S2C799_9NOCA</name>
<dbReference type="Proteomes" id="UP000245711">
    <property type="component" value="Plasmid pRB98"/>
</dbReference>
<keyword evidence="5" id="KW-1185">Reference proteome</keyword>
<reference evidence="4 5" key="1">
    <citation type="submission" date="2017-05" db="EMBL/GenBank/DDBJ databases">
        <title>Isolation of Rhodococcus sp. S2-17 biodegrading of BP-3.</title>
        <authorList>
            <person name="Lee Y."/>
            <person name="Kim K.H."/>
            <person name="Chun B.H."/>
            <person name="Jung H.S."/>
            <person name="Jeon C.O."/>
        </authorList>
    </citation>
    <scope>NUCLEOTIDE SEQUENCE [LARGE SCALE GENOMIC DNA]</scope>
    <source>
        <strain evidence="4 5">S2-17</strain>
        <plasmid evidence="5">prb98</plasmid>
    </source>
</reference>
<evidence type="ECO:0000313" key="4">
    <source>
        <dbReference type="EMBL" id="AWK76712.1"/>
    </source>
</evidence>
<dbReference type="NCBIfam" id="TIGR00996">
    <property type="entry name" value="Mtu_fam_mce"/>
    <property type="match status" value="1"/>
</dbReference>
<dbReference type="InterPro" id="IPR052336">
    <property type="entry name" value="MlaD_Phospholipid_Transporter"/>
</dbReference>
<keyword evidence="1" id="KW-1133">Transmembrane helix</keyword>
<evidence type="ECO:0000313" key="5">
    <source>
        <dbReference type="Proteomes" id="UP000245711"/>
    </source>
</evidence>